<accession>A0A6S7IU57</accession>
<keyword evidence="2" id="KW-0963">Cytoplasm</keyword>
<dbReference type="GO" id="GO:0044458">
    <property type="term" value="P:motile cilium assembly"/>
    <property type="evidence" value="ECO:0007669"/>
    <property type="project" value="TreeGrafter"/>
</dbReference>
<comment type="similarity">
    <text evidence="1">Belongs to the DNAAF3 family.</text>
</comment>
<dbReference type="PANTHER" id="PTHR22118:SF14">
    <property type="entry name" value="DYNEIN AXONEMAL ASSEMBLY FACTOR 3"/>
    <property type="match status" value="1"/>
</dbReference>
<dbReference type="OrthoDB" id="538817at2759"/>
<feature type="domain" description="Dynein assembly factor 3 C-terminal" evidence="6">
    <location>
        <begin position="144"/>
        <end position="447"/>
    </location>
</feature>
<comment type="caution">
    <text evidence="7">The sequence shown here is derived from an EMBL/GenBank/DDBJ whole genome shotgun (WGS) entry which is preliminary data.</text>
</comment>
<dbReference type="GO" id="GO:0070286">
    <property type="term" value="P:axonemal dynein complex assembly"/>
    <property type="evidence" value="ECO:0007669"/>
    <property type="project" value="InterPro"/>
</dbReference>
<name>A0A6S7IU57_PARCT</name>
<comment type="subcellular location">
    <subcellularLocation>
        <location evidence="4">Dynein axonemal particle</location>
    </subcellularLocation>
</comment>
<dbReference type="GO" id="GO:0120293">
    <property type="term" value="C:dynein axonemal particle"/>
    <property type="evidence" value="ECO:0007669"/>
    <property type="project" value="UniProtKB-SubCell"/>
</dbReference>
<evidence type="ECO:0000313" key="8">
    <source>
        <dbReference type="Proteomes" id="UP001152795"/>
    </source>
</evidence>
<protein>
    <submittedName>
        <fullName evidence="7">Uncharacterized protein</fullName>
    </submittedName>
</protein>
<dbReference type="PANTHER" id="PTHR22118">
    <property type="entry name" value="DYNEIN ASSEMBLY FACTOR 3, AXONEMAL"/>
    <property type="match status" value="1"/>
</dbReference>
<keyword evidence="3" id="KW-0970">Cilium biogenesis/degradation</keyword>
<evidence type="ECO:0000313" key="7">
    <source>
        <dbReference type="EMBL" id="CAB4020559.1"/>
    </source>
</evidence>
<reference evidence="7" key="1">
    <citation type="submission" date="2020-04" db="EMBL/GenBank/DDBJ databases">
        <authorList>
            <person name="Alioto T."/>
            <person name="Alioto T."/>
            <person name="Gomez Garrido J."/>
        </authorList>
    </citation>
    <scope>NUCLEOTIDE SEQUENCE</scope>
    <source>
        <strain evidence="7">A484AB</strain>
    </source>
</reference>
<organism evidence="7 8">
    <name type="scientific">Paramuricea clavata</name>
    <name type="common">Red gorgonian</name>
    <name type="synonym">Violescent sea-whip</name>
    <dbReference type="NCBI Taxonomy" id="317549"/>
    <lineage>
        <taxon>Eukaryota</taxon>
        <taxon>Metazoa</taxon>
        <taxon>Cnidaria</taxon>
        <taxon>Anthozoa</taxon>
        <taxon>Octocorallia</taxon>
        <taxon>Malacalcyonacea</taxon>
        <taxon>Plexauridae</taxon>
        <taxon>Paramuricea</taxon>
    </lineage>
</organism>
<dbReference type="InterPro" id="IPR039304">
    <property type="entry name" value="DNAAF3"/>
</dbReference>
<proteinExistence type="inferred from homology"/>
<dbReference type="InterPro" id="IPR027974">
    <property type="entry name" value="DUF4470"/>
</dbReference>
<evidence type="ECO:0000259" key="5">
    <source>
        <dbReference type="Pfam" id="PF14737"/>
    </source>
</evidence>
<evidence type="ECO:0000256" key="3">
    <source>
        <dbReference type="ARBA" id="ARBA00022794"/>
    </source>
</evidence>
<evidence type="ECO:0000256" key="1">
    <source>
        <dbReference type="ARBA" id="ARBA00010449"/>
    </source>
</evidence>
<dbReference type="Pfam" id="PF14740">
    <property type="entry name" value="DUF4471"/>
    <property type="match status" value="1"/>
</dbReference>
<dbReference type="Pfam" id="PF14737">
    <property type="entry name" value="DUF4470"/>
    <property type="match status" value="1"/>
</dbReference>
<feature type="domain" description="DUF4470" evidence="5">
    <location>
        <begin position="10"/>
        <end position="111"/>
    </location>
</feature>
<dbReference type="Proteomes" id="UP001152795">
    <property type="component" value="Unassembled WGS sequence"/>
</dbReference>
<dbReference type="AlphaFoldDB" id="A0A6S7IU57"/>
<dbReference type="InterPro" id="IPR028235">
    <property type="entry name" value="DNAAF3_C"/>
</dbReference>
<evidence type="ECO:0000259" key="6">
    <source>
        <dbReference type="Pfam" id="PF14740"/>
    </source>
</evidence>
<dbReference type="EMBL" id="CACRXK020011018">
    <property type="protein sequence ID" value="CAB4020559.1"/>
    <property type="molecule type" value="Genomic_DNA"/>
</dbReference>
<gene>
    <name evidence="7" type="ORF">PACLA_8A017204</name>
</gene>
<evidence type="ECO:0000256" key="2">
    <source>
        <dbReference type="ARBA" id="ARBA00022490"/>
    </source>
</evidence>
<evidence type="ECO:0000256" key="4">
    <source>
        <dbReference type="ARBA" id="ARBA00024190"/>
    </source>
</evidence>
<keyword evidence="8" id="KW-1185">Reference proteome</keyword>
<sequence length="466" mass="54290">MVGPYGAVTWWGFSPALDLQNEYKRWGDAACSKDPINILLVGCGDCRHILKTLAKTYKWEKTQINIYVVENNLELFARHLLLLGIALESKQRLGLQEKCELFLELFGNSLIRPQTSEYLQEKANECIRMVTDLEYMKENFPLVDMSLLKFKERDLLEGIFKFWRNPDGKLFDITKCWDLRLRKYLEVRYDYRNNVYDWDYNMALHSKAPIIRFQEYKVWRDQGVAFELREDASYETTNRSLASGLVVTKDSEKCGSRGYWGDIINSPYLAFGIESDEESLFEKKNDVYVKSARDISAHNVTSFMYEIMNRQKYEPVKQHSTARGKQEQATIQEVIEEVEELQVTEKDIGTEEKQDAGYIATDNVKVYFLPLNCVPDLQKKSKYRELFNLVYFSNSTVHLCTPEVKALFSQHSMLILETTKFMIDLKEEQSNEYLNKVSAMAQRAGCQILGSCDAVKDTYAYFKYTV</sequence>